<dbReference type="AlphaFoldDB" id="A0A1A8IU47"/>
<gene>
    <name evidence="1" type="primary">Nfu_g_1_015588</name>
</gene>
<organism evidence="1">
    <name type="scientific">Nothobranchius kuhntae</name>
    <name type="common">Beira killifish</name>
    <dbReference type="NCBI Taxonomy" id="321403"/>
    <lineage>
        <taxon>Eukaryota</taxon>
        <taxon>Metazoa</taxon>
        <taxon>Chordata</taxon>
        <taxon>Craniata</taxon>
        <taxon>Vertebrata</taxon>
        <taxon>Euteleostomi</taxon>
        <taxon>Actinopterygii</taxon>
        <taxon>Neopterygii</taxon>
        <taxon>Teleostei</taxon>
        <taxon>Neoteleostei</taxon>
        <taxon>Acanthomorphata</taxon>
        <taxon>Ovalentaria</taxon>
        <taxon>Atherinomorphae</taxon>
        <taxon>Cyprinodontiformes</taxon>
        <taxon>Nothobranchiidae</taxon>
        <taxon>Nothobranchius</taxon>
    </lineage>
</organism>
<accession>A0A1A8IU47</accession>
<name>A0A1A8IU47_NOTKU</name>
<reference evidence="1" key="1">
    <citation type="submission" date="2016-05" db="EMBL/GenBank/DDBJ databases">
        <authorList>
            <person name="Lavstsen T."/>
            <person name="Jespersen J.S."/>
        </authorList>
    </citation>
    <scope>NUCLEOTIDE SEQUENCE</scope>
    <source>
        <tissue evidence="1">Brain</tissue>
    </source>
</reference>
<dbReference type="EMBL" id="HAED01014450">
    <property type="protein sequence ID" value="SBR00895.1"/>
    <property type="molecule type" value="Transcribed_RNA"/>
</dbReference>
<feature type="non-terminal residue" evidence="1">
    <location>
        <position position="1"/>
    </location>
</feature>
<evidence type="ECO:0000313" key="1">
    <source>
        <dbReference type="EMBL" id="SBR00895.1"/>
    </source>
</evidence>
<protein>
    <submittedName>
        <fullName evidence="1">Uncharacterized protein</fullName>
    </submittedName>
</protein>
<reference evidence="1" key="2">
    <citation type="submission" date="2016-06" db="EMBL/GenBank/DDBJ databases">
        <title>The genome of a short-lived fish provides insights into sex chromosome evolution and the genetic control of aging.</title>
        <authorList>
            <person name="Reichwald K."/>
            <person name="Felder M."/>
            <person name="Petzold A."/>
            <person name="Koch P."/>
            <person name="Groth M."/>
            <person name="Platzer M."/>
        </authorList>
    </citation>
    <scope>NUCLEOTIDE SEQUENCE</scope>
    <source>
        <tissue evidence="1">Brain</tissue>
    </source>
</reference>
<proteinExistence type="predicted"/>
<sequence length="32" mass="3538">TKVGCQQGSLRLSEATMKAQRSQVLHSNRIPI</sequence>